<name>A0A1I6Q3E4_9PSEU</name>
<dbReference type="EMBL" id="FOZX01000001">
    <property type="protein sequence ID" value="SFS46914.1"/>
    <property type="molecule type" value="Genomic_DNA"/>
</dbReference>
<accession>A0A1I6Q3E4</accession>
<dbReference type="RefSeq" id="WP_093414455.1">
    <property type="nucleotide sequence ID" value="NZ_FOZX01000001.1"/>
</dbReference>
<gene>
    <name evidence="1" type="ORF">SAMN05660874_01354</name>
</gene>
<organism evidence="1 2">
    <name type="scientific">Saccharopolyspora flava</name>
    <dbReference type="NCBI Taxonomy" id="95161"/>
    <lineage>
        <taxon>Bacteria</taxon>
        <taxon>Bacillati</taxon>
        <taxon>Actinomycetota</taxon>
        <taxon>Actinomycetes</taxon>
        <taxon>Pseudonocardiales</taxon>
        <taxon>Pseudonocardiaceae</taxon>
        <taxon>Saccharopolyspora</taxon>
    </lineage>
</organism>
<reference evidence="2" key="1">
    <citation type="submission" date="2016-10" db="EMBL/GenBank/DDBJ databases">
        <authorList>
            <person name="Varghese N."/>
            <person name="Submissions S."/>
        </authorList>
    </citation>
    <scope>NUCLEOTIDE SEQUENCE [LARGE SCALE GENOMIC DNA]</scope>
    <source>
        <strain evidence="2">DSM 44771</strain>
    </source>
</reference>
<dbReference type="InterPro" id="IPR046828">
    <property type="entry name" value="RepSA"/>
</dbReference>
<keyword evidence="2" id="KW-1185">Reference proteome</keyword>
<sequence>MALPELPDVDRLARRLQSSDYKQWRSMVEATGGCAHPVRLSGHWMLTDKTTGTVLTKPDGTPAMKSGHLFAPCGNRRESVCPACSDRYAADAFHLVRAGMSGGSKGVPVTVADKPRLFVTLTAPSFGPVHNRRTSANGKVVPCRCGRYHHEHDPAIGQPIDAGAYDYTGHVLWQAHAGKLWNRFTIYLRRHIARAAGITEKELKEHARLSYAKVAEFQRRGIIHFHAMIRLDGPDGAADAAPPWATADLLTNAIHAAHTATGVEAPEINRNKRLLSWGEQIDVRPIRAADARLVEDDQGTITDDRLASYVAKYATKGTSKSEAADRPVRSREHIDLLEVSEHHKKIMRTAWDLGGLEELDSLNLRRWCHMLAFRGHFLSKSQRYSTTFKRLRGDRQTWRFEQNLDEIGVTADSVAVINHWEMTSVGHRNPEEQELALAIADRQRAARKHRYANERKD</sequence>
<evidence type="ECO:0000313" key="1">
    <source>
        <dbReference type="EMBL" id="SFS46914.1"/>
    </source>
</evidence>
<dbReference type="AlphaFoldDB" id="A0A1I6Q3E4"/>
<evidence type="ECO:0000313" key="2">
    <source>
        <dbReference type="Proteomes" id="UP000198852"/>
    </source>
</evidence>
<dbReference type="Proteomes" id="UP000198852">
    <property type="component" value="Unassembled WGS sequence"/>
</dbReference>
<proteinExistence type="predicted"/>
<evidence type="ECO:0008006" key="3">
    <source>
        <dbReference type="Google" id="ProtNLM"/>
    </source>
</evidence>
<protein>
    <recommendedName>
        <fullName evidence="3">Replication initiation protein</fullName>
    </recommendedName>
</protein>
<dbReference type="STRING" id="95161.SAMN05660874_01354"/>
<dbReference type="Pfam" id="PF20199">
    <property type="entry name" value="RepSA"/>
    <property type="match status" value="1"/>
</dbReference>
<dbReference type="OrthoDB" id="3203793at2"/>